<sequence length="207" mass="22709">MMNMINAFRAPSRAVAEWFCVGPTSSFPNIETGDDSLTQPRTCAPKTPVTSDDNALAATKPGCKVFHVSSTDTSQRTELSLTDDAAAPDESSADIGPQADLSDQVLVFQYKGKFHAIDNKCPHSSFPLFKGVPFDIEDFGIVLSAGITCPKHGWSFDLFSGMADRGNYKLKVWEVQLRDVANKAVTDDTGKGKEEQEVWVRRKQRMG</sequence>
<evidence type="ECO:0000256" key="6">
    <source>
        <dbReference type="SAM" id="MobiDB-lite"/>
    </source>
</evidence>
<feature type="region of interest" description="Disordered" evidence="6">
    <location>
        <begin position="31"/>
        <end position="51"/>
    </location>
</feature>
<accession>A0AAE0NFZ5</accession>
<proteinExistence type="predicted"/>
<dbReference type="CDD" id="cd03467">
    <property type="entry name" value="Rieske"/>
    <property type="match status" value="1"/>
</dbReference>
<dbReference type="PANTHER" id="PTHR21496:SF0">
    <property type="entry name" value="RIESKE DOMAIN-CONTAINING PROTEIN"/>
    <property type="match status" value="1"/>
</dbReference>
<dbReference type="EMBL" id="JAULSW010000005">
    <property type="protein sequence ID" value="KAK3380836.1"/>
    <property type="molecule type" value="Genomic_DNA"/>
</dbReference>
<evidence type="ECO:0000313" key="8">
    <source>
        <dbReference type="EMBL" id="KAK3380836.1"/>
    </source>
</evidence>
<keyword evidence="2" id="KW-0479">Metal-binding</keyword>
<evidence type="ECO:0000256" key="2">
    <source>
        <dbReference type="ARBA" id="ARBA00022723"/>
    </source>
</evidence>
<protein>
    <recommendedName>
        <fullName evidence="7">Rieske domain-containing protein</fullName>
    </recommendedName>
</protein>
<dbReference type="Pfam" id="PF00355">
    <property type="entry name" value="Rieske"/>
    <property type="match status" value="1"/>
</dbReference>
<evidence type="ECO:0000313" key="9">
    <source>
        <dbReference type="Proteomes" id="UP001285441"/>
    </source>
</evidence>
<name>A0AAE0NFZ5_9PEZI</name>
<evidence type="ECO:0000259" key="7">
    <source>
        <dbReference type="PROSITE" id="PS51296"/>
    </source>
</evidence>
<feature type="compositionally biased region" description="Polar residues" evidence="6">
    <location>
        <begin position="31"/>
        <end position="41"/>
    </location>
</feature>
<gene>
    <name evidence="8" type="ORF">B0H63DRAFT_193420</name>
</gene>
<dbReference type="PROSITE" id="PS51296">
    <property type="entry name" value="RIESKE"/>
    <property type="match status" value="1"/>
</dbReference>
<comment type="caution">
    <text evidence="8">The sequence shown here is derived from an EMBL/GenBank/DDBJ whole genome shotgun (WGS) entry which is preliminary data.</text>
</comment>
<evidence type="ECO:0000256" key="1">
    <source>
        <dbReference type="ARBA" id="ARBA00022714"/>
    </source>
</evidence>
<comment type="cofactor">
    <cofactor evidence="5">
        <name>[2Fe-2S] cluster</name>
        <dbReference type="ChEBI" id="CHEBI:190135"/>
    </cofactor>
</comment>
<dbReference type="AlphaFoldDB" id="A0AAE0NFZ5"/>
<dbReference type="SUPFAM" id="SSF50022">
    <property type="entry name" value="ISP domain"/>
    <property type="match status" value="1"/>
</dbReference>
<dbReference type="Gene3D" id="2.102.10.10">
    <property type="entry name" value="Rieske [2Fe-2S] iron-sulphur domain"/>
    <property type="match status" value="1"/>
</dbReference>
<evidence type="ECO:0000256" key="4">
    <source>
        <dbReference type="ARBA" id="ARBA00023014"/>
    </source>
</evidence>
<reference evidence="8" key="2">
    <citation type="submission" date="2023-06" db="EMBL/GenBank/DDBJ databases">
        <authorList>
            <consortium name="Lawrence Berkeley National Laboratory"/>
            <person name="Haridas S."/>
            <person name="Hensen N."/>
            <person name="Bonometti L."/>
            <person name="Westerberg I."/>
            <person name="Brannstrom I.O."/>
            <person name="Guillou S."/>
            <person name="Cros-Aarteil S."/>
            <person name="Calhoun S."/>
            <person name="Kuo A."/>
            <person name="Mondo S."/>
            <person name="Pangilinan J."/>
            <person name="Riley R."/>
            <person name="LaButti K."/>
            <person name="Andreopoulos B."/>
            <person name="Lipzen A."/>
            <person name="Chen C."/>
            <person name="Yanf M."/>
            <person name="Daum C."/>
            <person name="Ng V."/>
            <person name="Clum A."/>
            <person name="Steindorff A."/>
            <person name="Ohm R."/>
            <person name="Martin F."/>
            <person name="Silar P."/>
            <person name="Natvig D."/>
            <person name="Lalanne C."/>
            <person name="Gautier V."/>
            <person name="Ament-velasquez S.L."/>
            <person name="Kruys A."/>
            <person name="Hutchinson M.I."/>
            <person name="Powell A.J."/>
            <person name="Barry K."/>
            <person name="Miller A.N."/>
            <person name="Grigoriev I.V."/>
            <person name="Debuchy R."/>
            <person name="Gladieux P."/>
            <person name="Thoren M.H."/>
            <person name="Johannesson H."/>
        </authorList>
    </citation>
    <scope>NUCLEOTIDE SEQUENCE</scope>
    <source>
        <strain evidence="8">CBS 232.78</strain>
    </source>
</reference>
<feature type="region of interest" description="Disordered" evidence="6">
    <location>
        <begin position="187"/>
        <end position="207"/>
    </location>
</feature>
<dbReference type="InterPro" id="IPR036922">
    <property type="entry name" value="Rieske_2Fe-2S_sf"/>
</dbReference>
<organism evidence="8 9">
    <name type="scientific">Podospora didyma</name>
    <dbReference type="NCBI Taxonomy" id="330526"/>
    <lineage>
        <taxon>Eukaryota</taxon>
        <taxon>Fungi</taxon>
        <taxon>Dikarya</taxon>
        <taxon>Ascomycota</taxon>
        <taxon>Pezizomycotina</taxon>
        <taxon>Sordariomycetes</taxon>
        <taxon>Sordariomycetidae</taxon>
        <taxon>Sordariales</taxon>
        <taxon>Podosporaceae</taxon>
        <taxon>Podospora</taxon>
    </lineage>
</organism>
<keyword evidence="9" id="KW-1185">Reference proteome</keyword>
<dbReference type="Proteomes" id="UP001285441">
    <property type="component" value="Unassembled WGS sequence"/>
</dbReference>
<dbReference type="GO" id="GO:0051537">
    <property type="term" value="F:2 iron, 2 sulfur cluster binding"/>
    <property type="evidence" value="ECO:0007669"/>
    <property type="project" value="UniProtKB-KW"/>
</dbReference>
<dbReference type="PANTHER" id="PTHR21496">
    <property type="entry name" value="FERREDOXIN-RELATED"/>
    <property type="match status" value="1"/>
</dbReference>
<feature type="compositionally biased region" description="Basic and acidic residues" evidence="6">
    <location>
        <begin position="187"/>
        <end position="200"/>
    </location>
</feature>
<dbReference type="InterPro" id="IPR017941">
    <property type="entry name" value="Rieske_2Fe-2S"/>
</dbReference>
<dbReference type="GO" id="GO:0046872">
    <property type="term" value="F:metal ion binding"/>
    <property type="evidence" value="ECO:0007669"/>
    <property type="project" value="UniProtKB-KW"/>
</dbReference>
<reference evidence="8" key="1">
    <citation type="journal article" date="2023" name="Mol. Phylogenet. Evol.">
        <title>Genome-scale phylogeny and comparative genomics of the fungal order Sordariales.</title>
        <authorList>
            <person name="Hensen N."/>
            <person name="Bonometti L."/>
            <person name="Westerberg I."/>
            <person name="Brannstrom I.O."/>
            <person name="Guillou S."/>
            <person name="Cros-Aarteil S."/>
            <person name="Calhoun S."/>
            <person name="Haridas S."/>
            <person name="Kuo A."/>
            <person name="Mondo S."/>
            <person name="Pangilinan J."/>
            <person name="Riley R."/>
            <person name="LaButti K."/>
            <person name="Andreopoulos B."/>
            <person name="Lipzen A."/>
            <person name="Chen C."/>
            <person name="Yan M."/>
            <person name="Daum C."/>
            <person name="Ng V."/>
            <person name="Clum A."/>
            <person name="Steindorff A."/>
            <person name="Ohm R.A."/>
            <person name="Martin F."/>
            <person name="Silar P."/>
            <person name="Natvig D.O."/>
            <person name="Lalanne C."/>
            <person name="Gautier V."/>
            <person name="Ament-Velasquez S.L."/>
            <person name="Kruys A."/>
            <person name="Hutchinson M.I."/>
            <person name="Powell A.J."/>
            <person name="Barry K."/>
            <person name="Miller A.N."/>
            <person name="Grigoriev I.V."/>
            <person name="Debuchy R."/>
            <person name="Gladieux P."/>
            <person name="Hiltunen Thoren M."/>
            <person name="Johannesson H."/>
        </authorList>
    </citation>
    <scope>NUCLEOTIDE SEQUENCE</scope>
    <source>
        <strain evidence="8">CBS 232.78</strain>
    </source>
</reference>
<evidence type="ECO:0000256" key="5">
    <source>
        <dbReference type="ARBA" id="ARBA00034078"/>
    </source>
</evidence>
<keyword evidence="4" id="KW-0411">Iron-sulfur</keyword>
<keyword evidence="3" id="KW-0408">Iron</keyword>
<evidence type="ECO:0000256" key="3">
    <source>
        <dbReference type="ARBA" id="ARBA00023004"/>
    </source>
</evidence>
<keyword evidence="1" id="KW-0001">2Fe-2S</keyword>
<feature type="domain" description="Rieske" evidence="7">
    <location>
        <begin position="82"/>
        <end position="184"/>
    </location>
</feature>